<reference evidence="2 3" key="1">
    <citation type="submission" date="2015-02" db="EMBL/GenBank/DDBJ databases">
        <title>Draft Genome Sequences of Two Closely-Related Aflatoxigenic Aspergillus Species Obtained from the Cote d'Ivoire.</title>
        <authorList>
            <person name="Moore G.G."/>
            <person name="Beltz S.B."/>
            <person name="Mack B.M."/>
        </authorList>
    </citation>
    <scope>NUCLEOTIDE SEQUENCE [LARGE SCALE GENOMIC DNA]</scope>
    <source>
        <strain evidence="2 3">SRRC1432</strain>
    </source>
</reference>
<evidence type="ECO:0000313" key="2">
    <source>
        <dbReference type="EMBL" id="KKK12063.1"/>
    </source>
</evidence>
<feature type="region of interest" description="Disordered" evidence="1">
    <location>
        <begin position="155"/>
        <end position="183"/>
    </location>
</feature>
<gene>
    <name evidence="2" type="ORF">AOCH_003758</name>
</gene>
<feature type="region of interest" description="Disordered" evidence="1">
    <location>
        <begin position="85"/>
        <end position="139"/>
    </location>
</feature>
<dbReference type="EMBL" id="JYKN01003538">
    <property type="protein sequence ID" value="KKK12063.1"/>
    <property type="molecule type" value="Genomic_DNA"/>
</dbReference>
<dbReference type="VEuPathDB" id="FungiDB:P175DRAFT_0500307"/>
<feature type="compositionally biased region" description="Polar residues" evidence="1">
    <location>
        <begin position="156"/>
        <end position="169"/>
    </location>
</feature>
<dbReference type="AlphaFoldDB" id="A0A0F8TXG8"/>
<dbReference type="OrthoDB" id="410701at2759"/>
<comment type="caution">
    <text evidence="2">The sequence shown here is derived from an EMBL/GenBank/DDBJ whole genome shotgun (WGS) entry which is preliminary data.</text>
</comment>
<feature type="compositionally biased region" description="Polar residues" evidence="1">
    <location>
        <begin position="85"/>
        <end position="122"/>
    </location>
</feature>
<dbReference type="Proteomes" id="UP000034947">
    <property type="component" value="Unassembled WGS sequence"/>
</dbReference>
<proteinExistence type="predicted"/>
<keyword evidence="3" id="KW-1185">Reference proteome</keyword>
<evidence type="ECO:0000256" key="1">
    <source>
        <dbReference type="SAM" id="MobiDB-lite"/>
    </source>
</evidence>
<protein>
    <submittedName>
        <fullName evidence="2">Uncharacterized protein</fullName>
    </submittedName>
</protein>
<organism evidence="2 3">
    <name type="scientific">Aspergillus ochraceoroseus</name>
    <dbReference type="NCBI Taxonomy" id="138278"/>
    <lineage>
        <taxon>Eukaryota</taxon>
        <taxon>Fungi</taxon>
        <taxon>Dikarya</taxon>
        <taxon>Ascomycota</taxon>
        <taxon>Pezizomycotina</taxon>
        <taxon>Eurotiomycetes</taxon>
        <taxon>Eurotiomycetidae</taxon>
        <taxon>Eurotiales</taxon>
        <taxon>Aspergillaceae</taxon>
        <taxon>Aspergillus</taxon>
        <taxon>Aspergillus subgen. Nidulantes</taxon>
    </lineage>
</organism>
<name>A0A0F8TXG8_9EURO</name>
<sequence>MNDNSGYLNNIFKIQNTTDSSNVSWVPVILFMDVIGLESCPQSLNGVFPESGASEQPTFFRLIYPRTQDSPANAFLNASTSTEYNKALQSSQNEDSSTSEFWSTPRLQPRLNQPSSPSVNLSDTRHLDSLPDQADNHTQQPALPDLAQELLDKSRQPQLPQSNTSSPVSRTGKPKRSSYYEPSPSEFLIDTLQNLVLSSNDPDARNWTCSGQSFKEPIMDPLSMKQRFKFKRSHRVSLQEIIADYIQYVDPVLQKWGETAIFKRPRAASELEYALQSMLRDDYIKYLSSRQYELTDVMAWAWVLKSHTAYEAILRVFLLEAKNPKPQRVPPFITLMLLRQKLDLKTFRLLLIYSLHLISGQPVSKLGASLDGVVDDMTLNNPKETCNQEKAKISVNPNMCATYIVRLLHHSRQLWPEAQLSIAKAFAFYLNTLEAQRSSSTTDRVDQLMAQKCNTCLKLLSLPCKTTPFLSVSIQQQAQFELLKAMAQHHPVLPVTRRGYQGLIAIQIAHKKTVEERQSAELKASSWPPWKEDKLGIDSQRGVDGMKSRAMRVMSQMREAGYPHSRWEEVSGILAGWDTDHSPTIQTRTLVRRPETLRGTSGDANHHAIWEARLRSTRTVREAWACFSAYEAHGTPPRSTIYAAMAEKLIFRQKAIKAQADHTSLALAGDGLEVSPEPASARDWIYTPTEPPTLDGLVKKMLSQGLKPGGRFLALLLENAPSLRVGLDYLNCSNLATEQVRALCSVFSTSDSDVEHQNALDDVPDYLFSAFIHFLCKFAVVRQASMSQSGVNTADLFPIITGTWSRIQPSTTVSSLYIGKSLTWRKPRDPRFLSYAIQLLQKRNPQEPHGWIQLLSALRRRRVLGSSPEAIDRNIQVILAWHEILETMKWLKEGNIEVGFEGFHIYCSSFSGAVTAGVKNPNAVEEGLNIVDKAVHEKLLHFDFASPEFEGMVQTGLSVLKNQFDRLVLLDPKTDSLFEPIKTSLEDGTDSQVILPTLARVPSPAVLHAFVRSLGLAEDSDGLLSLLRWMSQHALILKEASDEYLNGSRMMRRTVVATRLFLEGYWGKEYQEPSGYEHGFPSQVTLDDSNPTFSDPALQEAYAIVTSTEVWGPWPSDEEVWEYVTHGSQ</sequence>
<accession>A0A0F8TXG8</accession>
<evidence type="ECO:0000313" key="3">
    <source>
        <dbReference type="Proteomes" id="UP000034947"/>
    </source>
</evidence>